<reference evidence="2 5" key="1">
    <citation type="submission" date="2020-05" db="EMBL/GenBank/DDBJ databases">
        <title>MicrobeNet Type strains.</title>
        <authorList>
            <person name="Nicholson A.C."/>
        </authorList>
    </citation>
    <scope>NUCLEOTIDE SEQUENCE [LARGE SCALE GENOMIC DNA]</scope>
    <source>
        <strain evidence="2 5">ATCC 700815</strain>
    </source>
</reference>
<feature type="compositionally biased region" description="Basic and acidic residues" evidence="1">
    <location>
        <begin position="7"/>
        <end position="21"/>
    </location>
</feature>
<dbReference type="RefSeq" id="WP_151022332.1">
    <property type="nucleotide sequence ID" value="NZ_CP098736.1"/>
</dbReference>
<accession>A0A7C8FJX9</accession>
<evidence type="ECO:0000313" key="5">
    <source>
        <dbReference type="Proteomes" id="UP000542973"/>
    </source>
</evidence>
<evidence type="ECO:0000313" key="4">
    <source>
        <dbReference type="EMBL" id="USE78879.1"/>
    </source>
</evidence>
<dbReference type="EMBL" id="CP098736">
    <property type="protein sequence ID" value="USE78879.1"/>
    <property type="molecule type" value="Genomic_DNA"/>
</dbReference>
<keyword evidence="6" id="KW-1185">Reference proteome</keyword>
<evidence type="ECO:0000313" key="3">
    <source>
        <dbReference type="EMBL" id="NNH14060.1"/>
    </source>
</evidence>
<name>A0A7C8FJX9_9BURK</name>
<dbReference type="AlphaFoldDB" id="A0A7C8FJX9"/>
<dbReference type="EMBL" id="JABEMD010000073">
    <property type="protein sequence ID" value="NNH14060.1"/>
    <property type="molecule type" value="Genomic_DNA"/>
</dbReference>
<dbReference type="Proteomes" id="UP001056648">
    <property type="component" value="Chromosome 2"/>
</dbReference>
<dbReference type="EMBL" id="JABEMD010000066">
    <property type="protein sequence ID" value="NNH13961.1"/>
    <property type="molecule type" value="Genomic_DNA"/>
</dbReference>
<dbReference type="Proteomes" id="UP000542973">
    <property type="component" value="Unassembled WGS sequence"/>
</dbReference>
<evidence type="ECO:0000313" key="2">
    <source>
        <dbReference type="EMBL" id="NNH13961.1"/>
    </source>
</evidence>
<evidence type="ECO:0000256" key="1">
    <source>
        <dbReference type="SAM" id="MobiDB-lite"/>
    </source>
</evidence>
<gene>
    <name evidence="2" type="ORF">HLB16_24235</name>
    <name evidence="3" type="ORF">HLB16_24740</name>
    <name evidence="4" type="ORF">NDR89_19780</name>
</gene>
<reference evidence="4" key="2">
    <citation type="submission" date="2022-06" db="EMBL/GenBank/DDBJ databases">
        <title>Complete genome sequence and characterization of Cupriavidus gilardii QJ1 isolated from contaminating cells.</title>
        <authorList>
            <person name="Qi J."/>
        </authorList>
    </citation>
    <scope>NUCLEOTIDE SEQUENCE</scope>
    <source>
        <strain evidence="4">QJ1</strain>
    </source>
</reference>
<protein>
    <submittedName>
        <fullName evidence="2">Uncharacterized protein</fullName>
    </submittedName>
</protein>
<proteinExistence type="predicted"/>
<evidence type="ECO:0000313" key="6">
    <source>
        <dbReference type="Proteomes" id="UP001056648"/>
    </source>
</evidence>
<organism evidence="2 5">
    <name type="scientific">Cupriavidus gilardii</name>
    <dbReference type="NCBI Taxonomy" id="82541"/>
    <lineage>
        <taxon>Bacteria</taxon>
        <taxon>Pseudomonadati</taxon>
        <taxon>Pseudomonadota</taxon>
        <taxon>Betaproteobacteria</taxon>
        <taxon>Burkholderiales</taxon>
        <taxon>Burkholderiaceae</taxon>
        <taxon>Cupriavidus</taxon>
    </lineage>
</organism>
<feature type="region of interest" description="Disordered" evidence="1">
    <location>
        <begin position="1"/>
        <end position="21"/>
    </location>
</feature>
<sequence>MTPTKGFDLRHYESPLTEAEKRQAREDGLREKAKAALGDRYVLSLANAPRKGQYNAMTGARLA</sequence>